<name>A0A9X1KWZ1_9BACT</name>
<dbReference type="AlphaFoldDB" id="A0A9X1KWZ1"/>
<comment type="caution">
    <text evidence="1">The sequence shown here is derived from an EMBL/GenBank/DDBJ whole genome shotgun (WGS) entry which is preliminary data.</text>
</comment>
<evidence type="ECO:0000313" key="2">
    <source>
        <dbReference type="Proteomes" id="UP001139409"/>
    </source>
</evidence>
<protein>
    <recommendedName>
        <fullName evidence="3">Lipoprotein</fullName>
    </recommendedName>
</protein>
<dbReference type="Proteomes" id="UP001139409">
    <property type="component" value="Unassembled WGS sequence"/>
</dbReference>
<reference evidence="1" key="1">
    <citation type="submission" date="2021-09" db="EMBL/GenBank/DDBJ databases">
        <title>Fulvivirga sp. isolated from coastal sediment.</title>
        <authorList>
            <person name="Yu H."/>
        </authorList>
    </citation>
    <scope>NUCLEOTIDE SEQUENCE</scope>
    <source>
        <strain evidence="1">1062</strain>
    </source>
</reference>
<dbReference type="EMBL" id="JAIXNE010000001">
    <property type="protein sequence ID" value="MCA6073727.1"/>
    <property type="molecule type" value="Genomic_DNA"/>
</dbReference>
<evidence type="ECO:0008006" key="3">
    <source>
        <dbReference type="Google" id="ProtNLM"/>
    </source>
</evidence>
<proteinExistence type="predicted"/>
<evidence type="ECO:0000313" key="1">
    <source>
        <dbReference type="EMBL" id="MCA6073727.1"/>
    </source>
</evidence>
<dbReference type="RefSeq" id="WP_225696838.1">
    <property type="nucleotide sequence ID" value="NZ_JAIXNE010000001.1"/>
</dbReference>
<gene>
    <name evidence="1" type="ORF">LDX50_02555</name>
</gene>
<sequence length="170" mass="19403">MGRNITYTLMVLMLLSACTPTEKETETESPPPPPRERAIIYDSTGIAIDSVDIPVTEQQLPVKLDCRKVSQPDADFPLYEVSLYALNTRIPLDTIHSCTSFNGDQYDEFEIPSEALSACGGWFKGVGEYFYLMDENTDLVVYAVWLKEEQTTNRYPYREVYRLKLPALEQ</sequence>
<dbReference type="PROSITE" id="PS51257">
    <property type="entry name" value="PROKAR_LIPOPROTEIN"/>
    <property type="match status" value="1"/>
</dbReference>
<keyword evidence="2" id="KW-1185">Reference proteome</keyword>
<accession>A0A9X1KWZ1</accession>
<organism evidence="1 2">
    <name type="scientific">Fulvivirga sedimenti</name>
    <dbReference type="NCBI Taxonomy" id="2879465"/>
    <lineage>
        <taxon>Bacteria</taxon>
        <taxon>Pseudomonadati</taxon>
        <taxon>Bacteroidota</taxon>
        <taxon>Cytophagia</taxon>
        <taxon>Cytophagales</taxon>
        <taxon>Fulvivirgaceae</taxon>
        <taxon>Fulvivirga</taxon>
    </lineage>
</organism>